<dbReference type="GO" id="GO:0005634">
    <property type="term" value="C:nucleus"/>
    <property type="evidence" value="ECO:0007669"/>
    <property type="project" value="TreeGrafter"/>
</dbReference>
<proteinExistence type="predicted"/>
<dbReference type="InterPro" id="IPR026680">
    <property type="entry name" value="CCDC137"/>
</dbReference>
<evidence type="ECO:0000256" key="1">
    <source>
        <dbReference type="SAM" id="MobiDB-lite"/>
    </source>
</evidence>
<evidence type="ECO:0000313" key="2">
    <source>
        <dbReference type="Proteomes" id="UP000887575"/>
    </source>
</evidence>
<feature type="region of interest" description="Disordered" evidence="1">
    <location>
        <begin position="282"/>
        <end position="303"/>
    </location>
</feature>
<feature type="region of interest" description="Disordered" evidence="1">
    <location>
        <begin position="1"/>
        <end position="44"/>
    </location>
</feature>
<dbReference type="AlphaFoldDB" id="A0AAF3J2K8"/>
<feature type="compositionally biased region" description="Acidic residues" evidence="1">
    <location>
        <begin position="167"/>
        <end position="179"/>
    </location>
</feature>
<name>A0AAF3J2K8_9BILA</name>
<dbReference type="PANTHER" id="PTHR21838">
    <property type="entry name" value="COILED-COIL DOMAIN-CONTAINING PROTEIN 137"/>
    <property type="match status" value="1"/>
</dbReference>
<evidence type="ECO:0000313" key="3">
    <source>
        <dbReference type="WBParaSite" id="MBELARI_LOCUS12269"/>
    </source>
</evidence>
<feature type="compositionally biased region" description="Basic residues" evidence="1">
    <location>
        <begin position="1"/>
        <end position="15"/>
    </location>
</feature>
<sequence length="321" mass="37580">MARHSKIPKKNRKKLKSVDPYNTKGNVIKEREMEKKNCAPKEKDEQGMSNLLMEIGKSQSQLAFQESIPSFPRKKAHKNRIDAEAARYGYERKQFESPKMFLNRISMETHKQVNDISIKAKFELAGRAKEEIDKDYKEIDDKIERRRELKRKRSEKILALKRAEKGLDEEDEPSEEEEEAAHMVKSTTPSMTKASSKKDKKAQRNEELKKIKKDKRLAIQKESLLTAKEIVPFGERYDAPPKFEFNSKLKIDMTKRMAKAGSKDLKLKALLQNRGEEKETIYQENEKISKDTGSKITEADRQRVIDMYREAKRQKRQKESE</sequence>
<feature type="compositionally biased region" description="Polar residues" evidence="1">
    <location>
        <begin position="185"/>
        <end position="194"/>
    </location>
</feature>
<dbReference type="WBParaSite" id="MBELARI_LOCUS12269">
    <property type="protein sequence ID" value="MBELARI_LOCUS12269"/>
    <property type="gene ID" value="MBELARI_LOCUS12269"/>
</dbReference>
<dbReference type="Proteomes" id="UP000887575">
    <property type="component" value="Unassembled WGS sequence"/>
</dbReference>
<reference evidence="3" key="1">
    <citation type="submission" date="2024-02" db="UniProtKB">
        <authorList>
            <consortium name="WormBaseParasite"/>
        </authorList>
    </citation>
    <scope>IDENTIFICATION</scope>
</reference>
<organism evidence="2 3">
    <name type="scientific">Mesorhabditis belari</name>
    <dbReference type="NCBI Taxonomy" id="2138241"/>
    <lineage>
        <taxon>Eukaryota</taxon>
        <taxon>Metazoa</taxon>
        <taxon>Ecdysozoa</taxon>
        <taxon>Nematoda</taxon>
        <taxon>Chromadorea</taxon>
        <taxon>Rhabditida</taxon>
        <taxon>Rhabditina</taxon>
        <taxon>Rhabditomorpha</taxon>
        <taxon>Rhabditoidea</taxon>
        <taxon>Rhabditidae</taxon>
        <taxon>Mesorhabditinae</taxon>
        <taxon>Mesorhabditis</taxon>
    </lineage>
</organism>
<keyword evidence="2" id="KW-1185">Reference proteome</keyword>
<accession>A0AAF3J2K8</accession>
<dbReference type="PANTHER" id="PTHR21838:SF2">
    <property type="entry name" value="COILED-COIL DOMAIN-CONTAINING PROTEIN 137"/>
    <property type="match status" value="1"/>
</dbReference>
<protein>
    <submittedName>
        <fullName evidence="3">Uncharacterized protein</fullName>
    </submittedName>
</protein>
<feature type="compositionally biased region" description="Basic and acidic residues" evidence="1">
    <location>
        <begin position="27"/>
        <end position="44"/>
    </location>
</feature>
<feature type="region of interest" description="Disordered" evidence="1">
    <location>
        <begin position="160"/>
        <end position="210"/>
    </location>
</feature>